<dbReference type="Proteomes" id="UP000321662">
    <property type="component" value="Unassembled WGS sequence"/>
</dbReference>
<comment type="caution">
    <text evidence="2">The sequence shown here is derived from an EMBL/GenBank/DDBJ whole genome shotgun (WGS) entry which is preliminary data.</text>
</comment>
<reference evidence="2 3" key="1">
    <citation type="submission" date="2019-07" db="EMBL/GenBank/DDBJ databases">
        <title>Whole genome shotgun sequence of Alkalibacterium kapii NBRC 103247.</title>
        <authorList>
            <person name="Hosoyama A."/>
            <person name="Uohara A."/>
            <person name="Ohji S."/>
            <person name="Ichikawa N."/>
        </authorList>
    </citation>
    <scope>NUCLEOTIDE SEQUENCE [LARGE SCALE GENOMIC DNA]</scope>
    <source>
        <strain evidence="2 3">NBRC 103247</strain>
    </source>
</reference>
<dbReference type="Gene3D" id="1.10.10.2840">
    <property type="entry name" value="PucR C-terminal helix-turn-helix domain"/>
    <property type="match status" value="1"/>
</dbReference>
<dbReference type="PANTHER" id="PTHR33744:SF15">
    <property type="entry name" value="CARBOHYDRATE DIACID REGULATOR"/>
    <property type="match status" value="1"/>
</dbReference>
<evidence type="ECO:0000313" key="3">
    <source>
        <dbReference type="Proteomes" id="UP000321662"/>
    </source>
</evidence>
<accession>A0A511AVG4</accession>
<organism evidence="2 3">
    <name type="scientific">Alkalibacterium kapii</name>
    <dbReference type="NCBI Taxonomy" id="426704"/>
    <lineage>
        <taxon>Bacteria</taxon>
        <taxon>Bacillati</taxon>
        <taxon>Bacillota</taxon>
        <taxon>Bacilli</taxon>
        <taxon>Lactobacillales</taxon>
        <taxon>Carnobacteriaceae</taxon>
        <taxon>Alkalibacterium</taxon>
    </lineage>
</organism>
<name>A0A511AVG4_9LACT</name>
<dbReference type="InterPro" id="IPR025736">
    <property type="entry name" value="PucR_C-HTH_dom"/>
</dbReference>
<dbReference type="InterPro" id="IPR042070">
    <property type="entry name" value="PucR_C-HTH_sf"/>
</dbReference>
<dbReference type="AlphaFoldDB" id="A0A511AVG4"/>
<gene>
    <name evidence="2" type="ORF">AKA01nite_17560</name>
</gene>
<proteinExistence type="predicted"/>
<keyword evidence="3" id="KW-1185">Reference proteome</keyword>
<dbReference type="EMBL" id="BJUY01000034">
    <property type="protein sequence ID" value="GEK92134.1"/>
    <property type="molecule type" value="Genomic_DNA"/>
</dbReference>
<sequence>MDFSKLKKIYPEATLNKKPFLNEETFRMSYKNQWIHIPKHVLTEKEITILDLLKKEAQPDTFPSTQSKWFQFLEGSLEYPPQTESTIRLIQLVLEKIDNQFDHAIWIDSIAQIFESVLDVFFISQDTCYIIQGHNTKALTQTELYGMLKTLEDDFSIRTNAYIGQFWQPDSALKAILREERQIFQEEYDHLDYRINSLSDVALKYFTKEALAQSMIIDAMKEKILEQPDWKELIFALWENQGNISVAAKQLFVHRNTLQYRIDRFYESTGLSLKDMNDLLLSYLLVS</sequence>
<protein>
    <submittedName>
        <fullName evidence="2">Fis family transcriptional regulator</fullName>
    </submittedName>
</protein>
<evidence type="ECO:0000259" key="1">
    <source>
        <dbReference type="Pfam" id="PF13556"/>
    </source>
</evidence>
<dbReference type="OrthoDB" id="9792148at2"/>
<dbReference type="PANTHER" id="PTHR33744">
    <property type="entry name" value="CARBOHYDRATE DIACID REGULATOR"/>
    <property type="match status" value="1"/>
</dbReference>
<evidence type="ECO:0000313" key="2">
    <source>
        <dbReference type="EMBL" id="GEK92134.1"/>
    </source>
</evidence>
<dbReference type="RefSeq" id="WP_146924937.1">
    <property type="nucleotide sequence ID" value="NZ_BJUY01000034.1"/>
</dbReference>
<dbReference type="Pfam" id="PF13556">
    <property type="entry name" value="HTH_30"/>
    <property type="match status" value="1"/>
</dbReference>
<dbReference type="InterPro" id="IPR009057">
    <property type="entry name" value="Homeodomain-like_sf"/>
</dbReference>
<dbReference type="SUPFAM" id="SSF46689">
    <property type="entry name" value="Homeodomain-like"/>
    <property type="match status" value="1"/>
</dbReference>
<dbReference type="InterPro" id="IPR051448">
    <property type="entry name" value="CdaR-like_regulators"/>
</dbReference>
<feature type="domain" description="PucR C-terminal helix-turn-helix" evidence="1">
    <location>
        <begin position="236"/>
        <end position="283"/>
    </location>
</feature>